<reference evidence="1" key="2">
    <citation type="journal article" date="2015" name="Fish Shellfish Immunol.">
        <title>Early steps in the European eel (Anguilla anguilla)-Vibrio vulnificus interaction in the gills: Role of the RtxA13 toxin.</title>
        <authorList>
            <person name="Callol A."/>
            <person name="Pajuelo D."/>
            <person name="Ebbesson L."/>
            <person name="Teles M."/>
            <person name="MacKenzie S."/>
            <person name="Amaro C."/>
        </authorList>
    </citation>
    <scope>NUCLEOTIDE SEQUENCE</scope>
</reference>
<sequence>MHNEETTAAYPTVRLFRDKVIFYPTGSRFEDTVQSHPIGWYFEGTVQSSNRKVNLKILCSFIL</sequence>
<evidence type="ECO:0000313" key="1">
    <source>
        <dbReference type="EMBL" id="JAH10166.1"/>
    </source>
</evidence>
<reference evidence="1" key="1">
    <citation type="submission" date="2014-11" db="EMBL/GenBank/DDBJ databases">
        <authorList>
            <person name="Amaro Gonzalez C."/>
        </authorList>
    </citation>
    <scope>NUCLEOTIDE SEQUENCE</scope>
</reference>
<dbReference type="AlphaFoldDB" id="A0A0E9PZU2"/>
<organism evidence="1">
    <name type="scientific">Anguilla anguilla</name>
    <name type="common">European freshwater eel</name>
    <name type="synonym">Muraena anguilla</name>
    <dbReference type="NCBI Taxonomy" id="7936"/>
    <lineage>
        <taxon>Eukaryota</taxon>
        <taxon>Metazoa</taxon>
        <taxon>Chordata</taxon>
        <taxon>Craniata</taxon>
        <taxon>Vertebrata</taxon>
        <taxon>Euteleostomi</taxon>
        <taxon>Actinopterygii</taxon>
        <taxon>Neopterygii</taxon>
        <taxon>Teleostei</taxon>
        <taxon>Anguilliformes</taxon>
        <taxon>Anguillidae</taxon>
        <taxon>Anguilla</taxon>
    </lineage>
</organism>
<dbReference type="EMBL" id="GBXM01098411">
    <property type="protein sequence ID" value="JAH10166.1"/>
    <property type="molecule type" value="Transcribed_RNA"/>
</dbReference>
<accession>A0A0E9PZU2</accession>
<protein>
    <submittedName>
        <fullName evidence="1">Uncharacterized protein</fullName>
    </submittedName>
</protein>
<proteinExistence type="predicted"/>
<name>A0A0E9PZU2_ANGAN</name>